<evidence type="ECO:0000256" key="2">
    <source>
        <dbReference type="ARBA" id="ARBA00023002"/>
    </source>
</evidence>
<dbReference type="PANTHER" id="PTHR11908">
    <property type="entry name" value="XANTHINE DEHYDROGENASE"/>
    <property type="match status" value="1"/>
</dbReference>
<dbReference type="GO" id="GO:0016491">
    <property type="term" value="F:oxidoreductase activity"/>
    <property type="evidence" value="ECO:0007669"/>
    <property type="project" value="UniProtKB-KW"/>
</dbReference>
<gene>
    <name evidence="4" type="ORF">C8N24_2440</name>
</gene>
<dbReference type="Pfam" id="PF01315">
    <property type="entry name" value="Ald_Xan_dh_C"/>
    <property type="match status" value="1"/>
</dbReference>
<evidence type="ECO:0000313" key="5">
    <source>
        <dbReference type="Proteomes" id="UP000278962"/>
    </source>
</evidence>
<dbReference type="SMART" id="SM01008">
    <property type="entry name" value="Ald_Xan_dh_C"/>
    <property type="match status" value="1"/>
</dbReference>
<dbReference type="InterPro" id="IPR046867">
    <property type="entry name" value="AldOxase/xan_DH_MoCoBD2"/>
</dbReference>
<dbReference type="InterPro" id="IPR008274">
    <property type="entry name" value="AldOxase/xan_DH_MoCoBD1"/>
</dbReference>
<comment type="caution">
    <text evidence="4">The sequence shown here is derived from an EMBL/GenBank/DDBJ whole genome shotgun (WGS) entry which is preliminary data.</text>
</comment>
<dbReference type="InterPro" id="IPR016208">
    <property type="entry name" value="Ald_Oxase/xanthine_DH-like"/>
</dbReference>
<feature type="domain" description="Aldehyde oxidase/xanthine dehydrogenase a/b hammerhead" evidence="3">
    <location>
        <begin position="21"/>
        <end position="128"/>
    </location>
</feature>
<protein>
    <submittedName>
        <fullName evidence="4">Carbon-monoxide dehydrogenase large subunit</fullName>
    </submittedName>
</protein>
<reference evidence="4 5" key="1">
    <citation type="submission" date="2018-10" db="EMBL/GenBank/DDBJ databases">
        <title>Genomic Encyclopedia of Archaeal and Bacterial Type Strains, Phase II (KMG-II): from individual species to whole genera.</title>
        <authorList>
            <person name="Goeker M."/>
        </authorList>
    </citation>
    <scope>NUCLEOTIDE SEQUENCE [LARGE SCALE GENOMIC DNA]</scope>
    <source>
        <strain evidence="4 5">DSM 14954</strain>
    </source>
</reference>
<keyword evidence="1" id="KW-0500">Molybdenum</keyword>
<dbReference type="Gene3D" id="3.90.1170.50">
    <property type="entry name" value="Aldehyde oxidase/xanthine dehydrogenase, a/b hammerhead"/>
    <property type="match status" value="1"/>
</dbReference>
<evidence type="ECO:0000259" key="3">
    <source>
        <dbReference type="SMART" id="SM01008"/>
    </source>
</evidence>
<dbReference type="InterPro" id="IPR037165">
    <property type="entry name" value="AldOxase/xan_DH_Mopterin-bd_sf"/>
</dbReference>
<dbReference type="InterPro" id="IPR036856">
    <property type="entry name" value="Ald_Oxase/Xan_DH_a/b_sf"/>
</dbReference>
<dbReference type="RefSeq" id="WP_170179036.1">
    <property type="nucleotide sequence ID" value="NZ_RBIL01000001.1"/>
</dbReference>
<evidence type="ECO:0000256" key="1">
    <source>
        <dbReference type="ARBA" id="ARBA00022505"/>
    </source>
</evidence>
<keyword evidence="2" id="KW-0560">Oxidoreductase</keyword>
<dbReference type="SUPFAM" id="SSF56003">
    <property type="entry name" value="Molybdenum cofactor-binding domain"/>
    <property type="match status" value="1"/>
</dbReference>
<dbReference type="Proteomes" id="UP000278962">
    <property type="component" value="Unassembled WGS sequence"/>
</dbReference>
<accession>A0A660LC22</accession>
<name>A0A660LC22_9ACTN</name>
<dbReference type="PANTHER" id="PTHR11908:SF132">
    <property type="entry name" value="ALDEHYDE OXIDASE 1-RELATED"/>
    <property type="match status" value="1"/>
</dbReference>
<dbReference type="EMBL" id="RBIL01000001">
    <property type="protein sequence ID" value="RKQ92588.1"/>
    <property type="molecule type" value="Genomic_DNA"/>
</dbReference>
<dbReference type="Pfam" id="PF02738">
    <property type="entry name" value="MoCoBD_1"/>
    <property type="match status" value="1"/>
</dbReference>
<dbReference type="GO" id="GO:0005506">
    <property type="term" value="F:iron ion binding"/>
    <property type="evidence" value="ECO:0007669"/>
    <property type="project" value="InterPro"/>
</dbReference>
<organism evidence="4 5">
    <name type="scientific">Solirubrobacter pauli</name>
    <dbReference type="NCBI Taxonomy" id="166793"/>
    <lineage>
        <taxon>Bacteria</taxon>
        <taxon>Bacillati</taxon>
        <taxon>Actinomycetota</taxon>
        <taxon>Thermoleophilia</taxon>
        <taxon>Solirubrobacterales</taxon>
        <taxon>Solirubrobacteraceae</taxon>
        <taxon>Solirubrobacter</taxon>
    </lineage>
</organism>
<dbReference type="Gene3D" id="3.30.365.10">
    <property type="entry name" value="Aldehyde oxidase/xanthine dehydrogenase, molybdopterin binding domain"/>
    <property type="match status" value="5"/>
</dbReference>
<keyword evidence="5" id="KW-1185">Reference proteome</keyword>
<proteinExistence type="predicted"/>
<dbReference type="Pfam" id="PF20256">
    <property type="entry name" value="MoCoBD_2"/>
    <property type="match status" value="2"/>
</dbReference>
<dbReference type="AlphaFoldDB" id="A0A660LC22"/>
<dbReference type="InterPro" id="IPR000674">
    <property type="entry name" value="Ald_Oxase/Xan_DH_a/b"/>
</dbReference>
<evidence type="ECO:0000313" key="4">
    <source>
        <dbReference type="EMBL" id="RKQ92588.1"/>
    </source>
</evidence>
<dbReference type="SUPFAM" id="SSF54665">
    <property type="entry name" value="CO dehydrogenase molybdoprotein N-domain-like"/>
    <property type="match status" value="1"/>
</dbReference>
<sequence>MGVASTLGQPVRRREDARLLAGRGRFLDDLPMPDALHMAFVRSPHPFARFQPKRPGRLTFTAESLAGRASPAQIVPPPGLDAAPVPHPLLAAGEVRYVGQPVAAVLAESRALAEDAVDAVEVAYEPLPAVDDPRAGETLVRWEKSAGDVAGAFARAAHVVRTEHVLPRLVAAPPEPRGALATVEGGQLTVWLSSESAHRARAQLAQILRRAEDSIRVVVPDVGGGFSSKGTLPVEAAVAAFAAVELGRPVRWTEDRRENALSAPQGRGVRAAVELALDADGRILALRGRVLADLGAYLLPSTAIPPHTVAMSLTGAYAVDAVEVIVTGARTHRVPTAPFRGAGRAEASFLIETAVDAAARQLRMDRIELRRRNLVRTFPHTTALGWTYDSGDYEACLDRALALVGAADGELVGVGVALWVARSGGLYETASVQRAGDDVVVTVGSTPSGQGHETVFAQLAAATLGVDPERVTVRTGDTAWLADGVGSFTARSTAMGGSAVVAAAQDLLAGGDGHARFASDQTFTSGAYAAVVEVVRATGEVRVRKLVAVDDAGRIVNPLLARGQVVGGLVQALGATVLDALPTAAEVPELVTASVESPSPLNPLGAKGISESGAIGAPAAIANAVADAIGRHLDPPYTPAAVWQALR</sequence>